<protein>
    <submittedName>
        <fullName evidence="1">Uncharacterized protein</fullName>
    </submittedName>
</protein>
<evidence type="ECO:0000313" key="3">
    <source>
        <dbReference type="Proteomes" id="UP000663845"/>
    </source>
</evidence>
<proteinExistence type="predicted"/>
<evidence type="ECO:0000313" key="2">
    <source>
        <dbReference type="EMBL" id="CAF4070267.1"/>
    </source>
</evidence>
<dbReference type="AlphaFoldDB" id="A0A815MH56"/>
<gene>
    <name evidence="1" type="ORF">JYZ213_LOCUS39093</name>
    <name evidence="2" type="ORF">OXD698_LOCUS33679</name>
</gene>
<dbReference type="Proteomes" id="UP000663844">
    <property type="component" value="Unassembled WGS sequence"/>
</dbReference>
<dbReference type="Proteomes" id="UP000663845">
    <property type="component" value="Unassembled WGS sequence"/>
</dbReference>
<reference evidence="1" key="1">
    <citation type="submission" date="2021-02" db="EMBL/GenBank/DDBJ databases">
        <authorList>
            <person name="Nowell W R."/>
        </authorList>
    </citation>
    <scope>NUCLEOTIDE SEQUENCE</scope>
</reference>
<organism evidence="1 3">
    <name type="scientific">Adineta steineri</name>
    <dbReference type="NCBI Taxonomy" id="433720"/>
    <lineage>
        <taxon>Eukaryota</taxon>
        <taxon>Metazoa</taxon>
        <taxon>Spiralia</taxon>
        <taxon>Gnathifera</taxon>
        <taxon>Rotifera</taxon>
        <taxon>Eurotatoria</taxon>
        <taxon>Bdelloidea</taxon>
        <taxon>Adinetida</taxon>
        <taxon>Adinetidae</taxon>
        <taxon>Adineta</taxon>
    </lineage>
</organism>
<dbReference type="EMBL" id="CAJOAZ010004671">
    <property type="protein sequence ID" value="CAF4070267.1"/>
    <property type="molecule type" value="Genomic_DNA"/>
</dbReference>
<sequence>MSDNRIEAFKIARTKFFIDLNSLVTATNDLEGQNAALRFCRSIYEFARLRRMLPDEVWTNKEEEDRFKEQFEPGIIAFAAELRGITSVPRAANLYTVKLYLSAFEFIRIDLMQLYEKMQGADPTTELQKAMSTIESQQFFLTRSMDHWEFDNDYYHPNNWELPCLEGIPKEHKWWNKELGITNNNESDHASDFDSVFFSSL</sequence>
<dbReference type="EMBL" id="CAJNOG010001227">
    <property type="protein sequence ID" value="CAF1422867.1"/>
    <property type="molecule type" value="Genomic_DNA"/>
</dbReference>
<accession>A0A815MH56</accession>
<evidence type="ECO:0000313" key="1">
    <source>
        <dbReference type="EMBL" id="CAF1422867.1"/>
    </source>
</evidence>
<name>A0A815MH56_9BILA</name>
<comment type="caution">
    <text evidence="1">The sequence shown here is derived from an EMBL/GenBank/DDBJ whole genome shotgun (WGS) entry which is preliminary data.</text>
</comment>